<dbReference type="STRING" id="1076937.SAMN04488120_106123"/>
<dbReference type="Pfam" id="PF03702">
    <property type="entry name" value="AnmK"/>
    <property type="match status" value="1"/>
</dbReference>
<dbReference type="GO" id="GO:0016301">
    <property type="term" value="F:kinase activity"/>
    <property type="evidence" value="ECO:0007669"/>
    <property type="project" value="UniProtKB-KW"/>
</dbReference>
<keyword evidence="3" id="KW-1185">Reference proteome</keyword>
<name>A0A1I2JAN4_9GAMM</name>
<dbReference type="HAMAP" id="MF_01270">
    <property type="entry name" value="AnhMurNAc_kinase"/>
    <property type="match status" value="1"/>
</dbReference>
<protein>
    <recommendedName>
        <fullName evidence="1">Anhydro-N-acetylmuramic acid kinase</fullName>
        <ecNumber evidence="1">2.7.1.170</ecNumber>
    </recommendedName>
    <alternativeName>
        <fullName evidence="1">AnhMurNAc kinase</fullName>
    </alternativeName>
</protein>
<gene>
    <name evidence="1" type="primary">anmK</name>
    <name evidence="2" type="ORF">SAMN04488120_106123</name>
</gene>
<dbReference type="NCBIfam" id="NF007148">
    <property type="entry name" value="PRK09585.3-2"/>
    <property type="match status" value="1"/>
</dbReference>
<dbReference type="CDD" id="cd24050">
    <property type="entry name" value="ASKHA_NBD_ANMK"/>
    <property type="match status" value="1"/>
</dbReference>
<dbReference type="EMBL" id="FOOC01000006">
    <property type="protein sequence ID" value="SFF51584.1"/>
    <property type="molecule type" value="Genomic_DNA"/>
</dbReference>
<dbReference type="InterPro" id="IPR005338">
    <property type="entry name" value="Anhydro_N_Ac-Mur_kinase"/>
</dbReference>
<dbReference type="GO" id="GO:0016773">
    <property type="term" value="F:phosphotransferase activity, alcohol group as acceptor"/>
    <property type="evidence" value="ECO:0007669"/>
    <property type="project" value="UniProtKB-UniRule"/>
</dbReference>
<comment type="function">
    <text evidence="1">Catalyzes the specific phosphorylation of 1,6-anhydro-N-acetylmuramic acid (anhMurNAc) with the simultaneous cleavage of the 1,6-anhydro ring, generating MurNAc-6-P. Is required for the utilization of anhMurNAc either imported from the medium or derived from its own cell wall murein, and thus plays a role in cell wall recycling.</text>
</comment>
<feature type="binding site" evidence="1">
    <location>
        <begin position="11"/>
        <end position="18"/>
    </location>
    <ligand>
        <name>ATP</name>
        <dbReference type="ChEBI" id="CHEBI:30616"/>
    </ligand>
</feature>
<reference evidence="2 3" key="1">
    <citation type="submission" date="2016-10" db="EMBL/GenBank/DDBJ databases">
        <authorList>
            <person name="de Groot N.N."/>
        </authorList>
    </citation>
    <scope>NUCLEOTIDE SEQUENCE [LARGE SCALE GENOMIC DNA]</scope>
    <source>
        <strain evidence="2 3">DSM 23609</strain>
    </source>
</reference>
<dbReference type="UniPathway" id="UPA00343"/>
<dbReference type="AlphaFoldDB" id="A0A1I2JAN4"/>
<dbReference type="InterPro" id="IPR043129">
    <property type="entry name" value="ATPase_NBD"/>
</dbReference>
<dbReference type="UniPathway" id="UPA00544"/>
<evidence type="ECO:0000313" key="2">
    <source>
        <dbReference type="EMBL" id="SFF51584.1"/>
    </source>
</evidence>
<dbReference type="NCBIfam" id="NF007139">
    <property type="entry name" value="PRK09585.1-3"/>
    <property type="match status" value="1"/>
</dbReference>
<dbReference type="GO" id="GO:0006040">
    <property type="term" value="P:amino sugar metabolic process"/>
    <property type="evidence" value="ECO:0007669"/>
    <property type="project" value="InterPro"/>
</dbReference>
<dbReference type="OrthoDB" id="9763949at2"/>
<dbReference type="GO" id="GO:0097175">
    <property type="term" value="P:1,6-anhydro-N-acetyl-beta-muramic acid catabolic process"/>
    <property type="evidence" value="ECO:0007669"/>
    <property type="project" value="UniProtKB-UniRule"/>
</dbReference>
<comment type="pathway">
    <text evidence="1">Amino-sugar metabolism; 1,6-anhydro-N-acetylmuramate degradation.</text>
</comment>
<comment type="catalytic activity">
    <reaction evidence="1">
        <text>1,6-anhydro-N-acetyl-beta-muramate + ATP + H2O = N-acetyl-D-muramate 6-phosphate + ADP + H(+)</text>
        <dbReference type="Rhea" id="RHEA:24952"/>
        <dbReference type="ChEBI" id="CHEBI:15377"/>
        <dbReference type="ChEBI" id="CHEBI:15378"/>
        <dbReference type="ChEBI" id="CHEBI:30616"/>
        <dbReference type="ChEBI" id="CHEBI:58690"/>
        <dbReference type="ChEBI" id="CHEBI:58722"/>
        <dbReference type="ChEBI" id="CHEBI:456216"/>
        <dbReference type="EC" id="2.7.1.170"/>
    </reaction>
</comment>
<organism evidence="2 3">
    <name type="scientific">Fontimonas thermophila</name>
    <dbReference type="NCBI Taxonomy" id="1076937"/>
    <lineage>
        <taxon>Bacteria</taxon>
        <taxon>Pseudomonadati</taxon>
        <taxon>Pseudomonadota</taxon>
        <taxon>Gammaproteobacteria</taxon>
        <taxon>Nevskiales</taxon>
        <taxon>Nevskiaceae</taxon>
        <taxon>Fontimonas</taxon>
    </lineage>
</organism>
<accession>A0A1I2JAN4</accession>
<comment type="similarity">
    <text evidence="1">Belongs to the anhydro-N-acetylmuramic acid kinase family.</text>
</comment>
<dbReference type="EC" id="2.7.1.170" evidence="1"/>
<dbReference type="GO" id="GO:0005524">
    <property type="term" value="F:ATP binding"/>
    <property type="evidence" value="ECO:0007669"/>
    <property type="project" value="UniProtKB-UniRule"/>
</dbReference>
<evidence type="ECO:0000256" key="1">
    <source>
        <dbReference type="HAMAP-Rule" id="MF_01270"/>
    </source>
</evidence>
<keyword evidence="1" id="KW-0119">Carbohydrate metabolism</keyword>
<dbReference type="Proteomes" id="UP000199771">
    <property type="component" value="Unassembled WGS sequence"/>
</dbReference>
<dbReference type="SUPFAM" id="SSF53067">
    <property type="entry name" value="Actin-like ATPase domain"/>
    <property type="match status" value="1"/>
</dbReference>
<dbReference type="Gene3D" id="3.30.420.40">
    <property type="match status" value="2"/>
</dbReference>
<dbReference type="PANTHER" id="PTHR30605:SF0">
    <property type="entry name" value="ANHYDRO-N-ACETYLMURAMIC ACID KINASE"/>
    <property type="match status" value="1"/>
</dbReference>
<keyword evidence="1" id="KW-0067">ATP-binding</keyword>
<sequence length="371" mass="39234">MHTWCIGLMSGTSADAVDAALCAFDDQRFRGVHATASLPYPADLRARLLALQRGDCVLALGELCAIDNAVAICFAQAAQTLLAHTGLHASAIAAIGSHGQTVFHDPEHTGSSLQLGNPALIAARTSITTVADFRRADIARGGHGAPLVPAFHHALFADAGEPRCVVNIGGIANITVLPGEDQAAVRGFDTGPGNALMDEWAELHLNEPYDRDGHWAASGSVQPALLDVLLNDSYFARPPPKSTGRGQFNLAWVRHRYPRLDQLARADVQRTFCELTALTIAHAILDHAPATRRVLICGGGARNTFLRTRLGEVLGDSIALDDTADHGVDALWVEAAAFAWLALCTLHGRPGNLPSVTGARSPAILGGIYRG</sequence>
<keyword evidence="1 2" id="KW-0418">Kinase</keyword>
<keyword evidence="1" id="KW-0808">Transferase</keyword>
<proteinExistence type="inferred from homology"/>
<dbReference type="RefSeq" id="WP_091533548.1">
    <property type="nucleotide sequence ID" value="NZ_FOOC01000006.1"/>
</dbReference>
<keyword evidence="1" id="KW-0547">Nucleotide-binding</keyword>
<comment type="pathway">
    <text evidence="1">Cell wall biogenesis; peptidoglycan recycling.</text>
</comment>
<dbReference type="PANTHER" id="PTHR30605">
    <property type="entry name" value="ANHYDRO-N-ACETYLMURAMIC ACID KINASE"/>
    <property type="match status" value="1"/>
</dbReference>
<dbReference type="GO" id="GO:0009254">
    <property type="term" value="P:peptidoglycan turnover"/>
    <property type="evidence" value="ECO:0007669"/>
    <property type="project" value="UniProtKB-UniRule"/>
</dbReference>
<evidence type="ECO:0000313" key="3">
    <source>
        <dbReference type="Proteomes" id="UP000199771"/>
    </source>
</evidence>